<evidence type="ECO:0000256" key="5">
    <source>
        <dbReference type="ARBA" id="ARBA00022839"/>
    </source>
</evidence>
<reference evidence="9 10" key="1">
    <citation type="submission" date="2013-12" db="EMBL/GenBank/DDBJ databases">
        <title>Genome and proteome characterization of Caldibacillus debilis GB1 derived from a cellulolytic aero-tolerant co-culture.</title>
        <authorList>
            <person name="Wushke S.T."/>
            <person name="Zhang X."/>
            <person name="Fristensky B."/>
            <person name="Wilkins J.A."/>
            <person name="Levin D.B."/>
            <person name="Sparling R."/>
        </authorList>
    </citation>
    <scope>NUCLEOTIDE SEQUENCE [LARGE SCALE GENOMIC DNA]</scope>
    <source>
        <strain evidence="9 10">GB1</strain>
    </source>
</reference>
<dbReference type="InterPro" id="IPR004610">
    <property type="entry name" value="RecJ"/>
</dbReference>
<dbReference type="Gene3D" id="3.10.310.30">
    <property type="match status" value="1"/>
</dbReference>
<evidence type="ECO:0000256" key="3">
    <source>
        <dbReference type="ARBA" id="ARBA00022722"/>
    </source>
</evidence>
<evidence type="ECO:0000259" key="8">
    <source>
        <dbReference type="Pfam" id="PF17768"/>
    </source>
</evidence>
<evidence type="ECO:0000259" key="7">
    <source>
        <dbReference type="Pfam" id="PF02272"/>
    </source>
</evidence>
<keyword evidence="5 9" id="KW-0269">Exonuclease</keyword>
<evidence type="ECO:0000313" key="10">
    <source>
        <dbReference type="Proteomes" id="UP000286235"/>
    </source>
</evidence>
<dbReference type="InterPro" id="IPR041122">
    <property type="entry name" value="RecJ_OB"/>
</dbReference>
<gene>
    <name evidence="9" type="ORF">Cdeb_01333</name>
</gene>
<dbReference type="NCBIfam" id="TIGR00644">
    <property type="entry name" value="recJ"/>
    <property type="match status" value="1"/>
</dbReference>
<dbReference type="SUPFAM" id="SSF64182">
    <property type="entry name" value="DHH phosphoesterases"/>
    <property type="match status" value="1"/>
</dbReference>
<evidence type="ECO:0000313" key="9">
    <source>
        <dbReference type="EMBL" id="RKO61838.1"/>
    </source>
</evidence>
<dbReference type="Proteomes" id="UP000286235">
    <property type="component" value="Unassembled WGS sequence"/>
</dbReference>
<dbReference type="GO" id="GO:0006310">
    <property type="term" value="P:DNA recombination"/>
    <property type="evidence" value="ECO:0007669"/>
    <property type="project" value="InterPro"/>
</dbReference>
<evidence type="ECO:0000256" key="2">
    <source>
        <dbReference type="ARBA" id="ARBA00019841"/>
    </source>
</evidence>
<sequence length="577" mass="65132">MEEKWVLPDQSEERMQLIARLKQEPALKGLSDVALNILINRGMNTTEKILGVLDEDIMHQHNPMWLKDADKLVHYLKQAVEEGKHIVVYGDYDCDGASATAISVLCLRNLGARADYFINNRFKHGFGICPEGVRDLIQRYPDVDVIFTVDNGIVGFEGVAEAKKHGITVLVSDHHEPDPSGRLPEAEAVVDPKRLDDNYPFKSICGAALAYKLMMYLYLEMGEPLEYVYSMVDIVGMATVGDVMPLVDENRLFVKAAIRMINKNPRYAFQALMEKMGQGTVDEETFEFRFVPMINSIGRLTGRIDEAVDMFLSTDRKEVERLADYLYRTNERRKNLTRVQEELGAHLVENQGVTPAIVLAHEAFHEGIVGLVAGRIKERYHRPVIVLTKTKEGIWKGSGRSIEEFNIIHALHELSCMLHHFGGHAMACGVGIEEENLDKFRRALIDLAGRKLTEEDLKPKLHLDALIPPEKVTEQLVEDLERLKPFGEGFEKPNIAVSGFEVKDVFLMGKERQHLKLSNGSLSLIMWNGAERYVEELQSPEMVTAVGLPSLNYWNGVTSVQFIVKDENLRPLIPVTG</sequence>
<keyword evidence="4" id="KW-0378">Hydrolase</keyword>
<dbReference type="Pfam" id="PF17768">
    <property type="entry name" value="RecJ_OB"/>
    <property type="match status" value="1"/>
</dbReference>
<evidence type="ECO:0000259" key="6">
    <source>
        <dbReference type="Pfam" id="PF01368"/>
    </source>
</evidence>
<feature type="domain" description="DHHA1" evidence="7">
    <location>
        <begin position="356"/>
        <end position="447"/>
    </location>
</feature>
<accession>A0A420VEJ8</accession>
<dbReference type="GO" id="GO:0008409">
    <property type="term" value="F:5'-3' exonuclease activity"/>
    <property type="evidence" value="ECO:0007669"/>
    <property type="project" value="InterPro"/>
</dbReference>
<dbReference type="InterPro" id="IPR051673">
    <property type="entry name" value="SSDNA_exonuclease_RecJ"/>
</dbReference>
<dbReference type="GO" id="GO:0006281">
    <property type="term" value="P:DNA repair"/>
    <property type="evidence" value="ECO:0007669"/>
    <property type="project" value="InterPro"/>
</dbReference>
<feature type="domain" description="RecJ OB" evidence="8">
    <location>
        <begin position="463"/>
        <end position="566"/>
    </location>
</feature>
<dbReference type="InterPro" id="IPR038763">
    <property type="entry name" value="DHH_sf"/>
</dbReference>
<name>A0A420VEJ8_9BACI</name>
<keyword evidence="3" id="KW-0540">Nuclease</keyword>
<dbReference type="PANTHER" id="PTHR30255">
    <property type="entry name" value="SINGLE-STRANDED-DNA-SPECIFIC EXONUCLEASE RECJ"/>
    <property type="match status" value="1"/>
</dbReference>
<dbReference type="InterPro" id="IPR001667">
    <property type="entry name" value="DDH_dom"/>
</dbReference>
<dbReference type="GO" id="GO:0003676">
    <property type="term" value="F:nucleic acid binding"/>
    <property type="evidence" value="ECO:0007669"/>
    <property type="project" value="InterPro"/>
</dbReference>
<dbReference type="InterPro" id="IPR003156">
    <property type="entry name" value="DHHA1_dom"/>
</dbReference>
<dbReference type="PANTHER" id="PTHR30255:SF2">
    <property type="entry name" value="SINGLE-STRANDED-DNA-SPECIFIC EXONUCLEASE RECJ"/>
    <property type="match status" value="1"/>
</dbReference>
<proteinExistence type="inferred from homology"/>
<organism evidence="9 10">
    <name type="scientific">Caldibacillus debilis GB1</name>
    <dbReference type="NCBI Taxonomy" id="1339248"/>
    <lineage>
        <taxon>Bacteria</taxon>
        <taxon>Bacillati</taxon>
        <taxon>Bacillota</taxon>
        <taxon>Bacilli</taxon>
        <taxon>Bacillales</taxon>
        <taxon>Bacillaceae</taxon>
        <taxon>Caldibacillus</taxon>
    </lineage>
</organism>
<dbReference type="Pfam" id="PF01368">
    <property type="entry name" value="DHH"/>
    <property type="match status" value="1"/>
</dbReference>
<dbReference type="RefSeq" id="WP_120669301.1">
    <property type="nucleotide sequence ID" value="NZ_AZRV01000035.1"/>
</dbReference>
<dbReference type="AlphaFoldDB" id="A0A420VEJ8"/>
<dbReference type="EMBL" id="AZRV01000035">
    <property type="protein sequence ID" value="RKO61838.1"/>
    <property type="molecule type" value="Genomic_DNA"/>
</dbReference>
<dbReference type="Pfam" id="PF02272">
    <property type="entry name" value="DHHA1"/>
    <property type="match status" value="1"/>
</dbReference>
<evidence type="ECO:0000256" key="1">
    <source>
        <dbReference type="ARBA" id="ARBA00005915"/>
    </source>
</evidence>
<evidence type="ECO:0000256" key="4">
    <source>
        <dbReference type="ARBA" id="ARBA00022801"/>
    </source>
</evidence>
<comment type="caution">
    <text evidence="9">The sequence shown here is derived from an EMBL/GenBank/DDBJ whole genome shotgun (WGS) entry which is preliminary data.</text>
</comment>
<comment type="similarity">
    <text evidence="1">Belongs to the RecJ family.</text>
</comment>
<feature type="domain" description="DDH" evidence="6">
    <location>
        <begin position="85"/>
        <end position="226"/>
    </location>
</feature>
<dbReference type="Gene3D" id="3.90.1640.30">
    <property type="match status" value="1"/>
</dbReference>
<keyword evidence="10" id="KW-1185">Reference proteome</keyword>
<protein>
    <recommendedName>
        <fullName evidence="2">Single-stranded-DNA-specific exonuclease RecJ</fullName>
    </recommendedName>
</protein>